<sequence>MSDLHQIQVLKGNDINRGIRMSYQPSRQQYSRSPNVGRWLRMDIEMDFDEYVLTCVFSQALEEIEAGQVSATEATGLSPTELRDILGRNFPAGLVEAFSSEAASDPELGTEEELLRGLLLAHARPNDPASARFAKIIARRALRDDHLWQDLGLLDRADLGRLFATHFPMLAAGNTNNMRWKKYLYRKLCEAEGFSLCASPSCQECSEIEACFGPEKGESRC</sequence>
<dbReference type="GO" id="GO:0009399">
    <property type="term" value="P:nitrogen fixation"/>
    <property type="evidence" value="ECO:0007669"/>
    <property type="project" value="InterPro"/>
</dbReference>
<dbReference type="Pfam" id="PF04891">
    <property type="entry name" value="NifQ"/>
    <property type="match status" value="1"/>
</dbReference>
<reference evidence="1 2" key="1">
    <citation type="submission" date="2018-10" db="EMBL/GenBank/DDBJ databases">
        <title>Rhizobium etli, R. leguminosarum and a new Rhizobium genospecies from Phaseolus dumosus.</title>
        <authorList>
            <person name="Ramirez-Puebla S.T."/>
            <person name="Rogel-Hernandez M.A."/>
            <person name="Guerrero G."/>
            <person name="Ormeno-Orrillo E."/>
            <person name="Martinez-Romero J.C."/>
            <person name="Negrete-Yankelevich S."/>
            <person name="Martinez-Romero E."/>
        </authorList>
    </citation>
    <scope>NUCLEOTIDE SEQUENCE [LARGE SCALE GENOMIC DNA]</scope>
    <source>
        <strain evidence="1 2">CCGE525</strain>
        <plasmid evidence="2">prccge525b</plasmid>
    </source>
</reference>
<name>A0A387G2P2_9HYPH</name>
<geneLocation type="plasmid" evidence="2">
    <name>prccge525b</name>
</geneLocation>
<accession>A0A387G2P2</accession>
<dbReference type="EMBL" id="CP032696">
    <property type="protein sequence ID" value="AYG64057.1"/>
    <property type="molecule type" value="Genomic_DNA"/>
</dbReference>
<evidence type="ECO:0000313" key="2">
    <source>
        <dbReference type="Proteomes" id="UP000282195"/>
    </source>
</evidence>
<gene>
    <name evidence="1" type="ORF">CCGE525_35165</name>
</gene>
<dbReference type="AlphaFoldDB" id="A0A387G2P2"/>
<evidence type="ECO:0000313" key="1">
    <source>
        <dbReference type="EMBL" id="AYG64057.1"/>
    </source>
</evidence>
<dbReference type="OrthoDB" id="192277at2"/>
<proteinExistence type="predicted"/>
<dbReference type="GO" id="GO:0030151">
    <property type="term" value="F:molybdenum ion binding"/>
    <property type="evidence" value="ECO:0007669"/>
    <property type="project" value="InterPro"/>
</dbReference>
<protein>
    <submittedName>
        <fullName evidence="1">Nitrogen fixation protein NifQ</fullName>
    </submittedName>
</protein>
<dbReference type="RefSeq" id="WP_120708954.1">
    <property type="nucleotide sequence ID" value="NZ_CP032696.1"/>
</dbReference>
<dbReference type="Proteomes" id="UP000282195">
    <property type="component" value="Plasmid pRCCGE525b"/>
</dbReference>
<keyword evidence="2" id="KW-1185">Reference proteome</keyword>
<dbReference type="KEGG" id="rjg:CCGE525_35165"/>
<keyword evidence="1" id="KW-0614">Plasmid</keyword>
<dbReference type="InterPro" id="IPR006975">
    <property type="entry name" value="NifQ"/>
</dbReference>
<organism evidence="1 2">
    <name type="scientific">Rhizobium jaguaris</name>
    <dbReference type="NCBI Taxonomy" id="1312183"/>
    <lineage>
        <taxon>Bacteria</taxon>
        <taxon>Pseudomonadati</taxon>
        <taxon>Pseudomonadota</taxon>
        <taxon>Alphaproteobacteria</taxon>
        <taxon>Hyphomicrobiales</taxon>
        <taxon>Rhizobiaceae</taxon>
        <taxon>Rhizobium/Agrobacterium group</taxon>
        <taxon>Rhizobium</taxon>
    </lineage>
</organism>